<feature type="region of interest" description="Disordered" evidence="2">
    <location>
        <begin position="288"/>
        <end position="375"/>
    </location>
</feature>
<feature type="compositionally biased region" description="Polar residues" evidence="2">
    <location>
        <begin position="357"/>
        <end position="375"/>
    </location>
</feature>
<evidence type="ECO:0000256" key="1">
    <source>
        <dbReference type="SAM" id="Coils"/>
    </source>
</evidence>
<dbReference type="EMBL" id="KL198017">
    <property type="protein sequence ID" value="KDQ20625.1"/>
    <property type="molecule type" value="Genomic_DNA"/>
</dbReference>
<feature type="compositionally biased region" description="Low complexity" evidence="2">
    <location>
        <begin position="82"/>
        <end position="91"/>
    </location>
</feature>
<feature type="compositionally biased region" description="Acidic residues" evidence="2">
    <location>
        <begin position="645"/>
        <end position="656"/>
    </location>
</feature>
<feature type="compositionally biased region" description="Polar residues" evidence="2">
    <location>
        <begin position="868"/>
        <end position="884"/>
    </location>
</feature>
<dbReference type="AlphaFoldDB" id="A0A067N0Z5"/>
<feature type="compositionally biased region" description="Low complexity" evidence="2">
    <location>
        <begin position="310"/>
        <end position="331"/>
    </location>
</feature>
<gene>
    <name evidence="3" type="ORF">BOTBODRAFT_50697</name>
</gene>
<accession>A0A067N0Z5</accession>
<keyword evidence="1" id="KW-0175">Coiled coil</keyword>
<dbReference type="InParanoid" id="A0A067N0Z5"/>
<protein>
    <submittedName>
        <fullName evidence="3">Uncharacterized protein</fullName>
    </submittedName>
</protein>
<proteinExistence type="predicted"/>
<dbReference type="Proteomes" id="UP000027195">
    <property type="component" value="Unassembled WGS sequence"/>
</dbReference>
<organism evidence="3 4">
    <name type="scientific">Botryobasidium botryosum (strain FD-172 SS1)</name>
    <dbReference type="NCBI Taxonomy" id="930990"/>
    <lineage>
        <taxon>Eukaryota</taxon>
        <taxon>Fungi</taxon>
        <taxon>Dikarya</taxon>
        <taxon>Basidiomycota</taxon>
        <taxon>Agaricomycotina</taxon>
        <taxon>Agaricomycetes</taxon>
        <taxon>Cantharellales</taxon>
        <taxon>Botryobasidiaceae</taxon>
        <taxon>Botryobasidium</taxon>
    </lineage>
</organism>
<keyword evidence="4" id="KW-1185">Reference proteome</keyword>
<evidence type="ECO:0000313" key="4">
    <source>
        <dbReference type="Proteomes" id="UP000027195"/>
    </source>
</evidence>
<name>A0A067N0Z5_BOTB1</name>
<reference evidence="4" key="1">
    <citation type="journal article" date="2014" name="Proc. Natl. Acad. Sci. U.S.A.">
        <title>Extensive sampling of basidiomycete genomes demonstrates inadequacy of the white-rot/brown-rot paradigm for wood decay fungi.</title>
        <authorList>
            <person name="Riley R."/>
            <person name="Salamov A.A."/>
            <person name="Brown D.W."/>
            <person name="Nagy L.G."/>
            <person name="Floudas D."/>
            <person name="Held B.W."/>
            <person name="Levasseur A."/>
            <person name="Lombard V."/>
            <person name="Morin E."/>
            <person name="Otillar R."/>
            <person name="Lindquist E.A."/>
            <person name="Sun H."/>
            <person name="LaButti K.M."/>
            <person name="Schmutz J."/>
            <person name="Jabbour D."/>
            <person name="Luo H."/>
            <person name="Baker S.E."/>
            <person name="Pisabarro A.G."/>
            <person name="Walton J.D."/>
            <person name="Blanchette R.A."/>
            <person name="Henrissat B."/>
            <person name="Martin F."/>
            <person name="Cullen D."/>
            <person name="Hibbett D.S."/>
            <person name="Grigoriev I.V."/>
        </authorList>
    </citation>
    <scope>NUCLEOTIDE SEQUENCE [LARGE SCALE GENOMIC DNA]</scope>
    <source>
        <strain evidence="4">FD-172 SS1</strain>
    </source>
</reference>
<feature type="region of interest" description="Disordered" evidence="2">
    <location>
        <begin position="1"/>
        <end position="121"/>
    </location>
</feature>
<evidence type="ECO:0000313" key="3">
    <source>
        <dbReference type="EMBL" id="KDQ20625.1"/>
    </source>
</evidence>
<feature type="compositionally biased region" description="Acidic residues" evidence="2">
    <location>
        <begin position="627"/>
        <end position="636"/>
    </location>
</feature>
<sequence>MLDFKVSPFNHPSNITAEQLERERSISAGRQKLNAFRMKHSQSPPAPAQPQQPARKRRNSHSRSDSVSLSIPMSGPPMQTKAPAAPSSPGSNSPPPGAHSSTARPSHHRRQSSVSTRRESADVMGVIAPVDHELESGSLNGRAPGDESRANALRALEGINLVTGFAKVEIPEWKTPDAEKTFTWNFPGKSLPPAFSLAGKRDSFGKNLLVSSSSAKAELDTLLEVEEEEEEPLSIPTSIVTAPTPARSRSGSASLRPLSLVSALPTASLTPAQRGSGLRSLTLTTTSAPNASINNSRVVSPLTPSPSPSPNHSISSMSSMSGSARRSSLSSYKRCSTPLTPDPTPTNPCARPFSPASDFSETSSSRPLSPNDADQTYYHQNHVSLLERISSLESALVAQKLLATPAPPSAAPLPTPTEEMLALIGDLKTERDALHADIEEWRTRCIDLEKTRDIMTRRVTEERKILWVVQERAGTLEAEKRAWESERAEWERERSVYRKEKELLDMKYRVLEEKYERLQLQLEEERWRYQTSSDKFPVSETGHNDSFTCNLALPAPHPIPAADHALRTFHTSIDSEASSVTDVDDPSSSGVEPCKGAPKYCAAIPAVESIPENDLELAAEEAESDMGIYDDGESDSYYEGLISDQGDESEYEDEERNDSVTSLTEVTPTPRNVFAFPGPPASLAPRVNNPPSAPLPVPLQPLNNRQAHARRTSLVTGWKFPTPAAIKNKPAPAVDLFFVGLGDSDSEEPKQPVIGMPLVSHKKKKSLSPSLMQSFAMNFGSEDENDEIPSFGKTTGDQIKVIAKAPVTQQSPAKLPALPDPMLASPKITNLAPPAKRTSPAIPPPVFTPAPLATDVQSANAKAAPTARVNSNSDNRATPSTMSHFSFPARKPPSIIIPPVASVARVTAPTSPSRIRSQSPTSASSRLTLSALANFMSWTPRIGDNSPGILHRKQESAIGAATAAQISRMGFERSPPSPSFKPKPGQVSASREVMQGRLRAKLIREGKLKVDRGGRLSSVRDSAMIAPHIGCPWCKDCVIEC</sequence>
<feature type="region of interest" description="Disordered" evidence="2">
    <location>
        <begin position="225"/>
        <end position="255"/>
    </location>
</feature>
<evidence type="ECO:0000256" key="2">
    <source>
        <dbReference type="SAM" id="MobiDB-lite"/>
    </source>
</evidence>
<feature type="compositionally biased region" description="Polar residues" evidence="2">
    <location>
        <begin position="235"/>
        <end position="253"/>
    </location>
</feature>
<dbReference type="OrthoDB" id="2528184at2759"/>
<feature type="region of interest" description="Disordered" evidence="2">
    <location>
        <begin position="862"/>
        <end position="889"/>
    </location>
</feature>
<dbReference type="HOGENOM" id="CLU_292556_0_0_1"/>
<dbReference type="STRING" id="930990.A0A067N0Z5"/>
<feature type="coiled-coil region" evidence="1">
    <location>
        <begin position="473"/>
        <end position="528"/>
    </location>
</feature>
<feature type="region of interest" description="Disordered" evidence="2">
    <location>
        <begin position="627"/>
        <end position="663"/>
    </location>
</feature>